<dbReference type="SUPFAM" id="SSF46785">
    <property type="entry name" value="Winged helix' DNA-binding domain"/>
    <property type="match status" value="1"/>
</dbReference>
<keyword evidence="6" id="KW-0804">Transcription</keyword>
<dbReference type="InterPro" id="IPR043135">
    <property type="entry name" value="Fur_C"/>
</dbReference>
<keyword evidence="3 7" id="KW-0862">Zinc</keyword>
<name>A0A1C9U4S3_9BACT</name>
<evidence type="ECO:0000256" key="4">
    <source>
        <dbReference type="ARBA" id="ARBA00023015"/>
    </source>
</evidence>
<dbReference type="EMBL" id="KT982361">
    <property type="protein sequence ID" value="AOR51143.1"/>
    <property type="molecule type" value="Genomic_DNA"/>
</dbReference>
<dbReference type="PANTHER" id="PTHR33202">
    <property type="entry name" value="ZINC UPTAKE REGULATION PROTEIN"/>
    <property type="match status" value="1"/>
</dbReference>
<sequence>MPGDFPQLLKSLQLKVTPQRLAILEIMRTAQTYLSPEEVQNQVQQRAGRKAGLPTIYRNLEELSAQGVISKILHPNRQLYYYFCANREHHHHFVCLACRTVQDIHDCGCAELASKIDGQVELQIMQALGTCRRCVSSNAARVV</sequence>
<evidence type="ECO:0000313" key="9">
    <source>
        <dbReference type="EMBL" id="AOR51143.1"/>
    </source>
</evidence>
<dbReference type="GO" id="GO:0003700">
    <property type="term" value="F:DNA-binding transcription factor activity"/>
    <property type="evidence" value="ECO:0007669"/>
    <property type="project" value="InterPro"/>
</dbReference>
<organism evidence="9">
    <name type="scientific">uncultured bacterium pAY4-1</name>
    <dbReference type="NCBI Taxonomy" id="1781157"/>
    <lineage>
        <taxon>Bacteria</taxon>
        <taxon>environmental samples</taxon>
    </lineage>
</organism>
<keyword evidence="5" id="KW-0238">DNA-binding</keyword>
<dbReference type="PANTHER" id="PTHR33202:SF7">
    <property type="entry name" value="FERRIC UPTAKE REGULATION PROTEIN"/>
    <property type="match status" value="1"/>
</dbReference>
<feature type="binding site" evidence="7">
    <location>
        <position position="98"/>
    </location>
    <ligand>
        <name>Zn(2+)</name>
        <dbReference type="ChEBI" id="CHEBI:29105"/>
    </ligand>
</feature>
<dbReference type="InterPro" id="IPR036390">
    <property type="entry name" value="WH_DNA-bd_sf"/>
</dbReference>
<dbReference type="Gene3D" id="3.30.1490.190">
    <property type="match status" value="1"/>
</dbReference>
<keyword evidence="7" id="KW-0479">Metal-binding</keyword>
<comment type="similarity">
    <text evidence="1">Belongs to the Fur family.</text>
</comment>
<feature type="binding site" evidence="7">
    <location>
        <position position="95"/>
    </location>
    <ligand>
        <name>Zn(2+)</name>
        <dbReference type="ChEBI" id="CHEBI:29105"/>
    </ligand>
</feature>
<dbReference type="CDD" id="cd07153">
    <property type="entry name" value="Fur_like"/>
    <property type="match status" value="1"/>
</dbReference>
<comment type="cofactor">
    <cofactor evidence="7">
        <name>Zn(2+)</name>
        <dbReference type="ChEBI" id="CHEBI:29105"/>
    </cofactor>
    <text evidence="7">Binds 1 zinc ion per subunit.</text>
</comment>
<comment type="cofactor">
    <cofactor evidence="8">
        <name>Mn(2+)</name>
        <dbReference type="ChEBI" id="CHEBI:29035"/>
    </cofactor>
    <cofactor evidence="8">
        <name>Fe(2+)</name>
        <dbReference type="ChEBI" id="CHEBI:29033"/>
    </cofactor>
    <text evidence="8">Binds 1 Mn(2+) or Fe(2+) ion per subunit.</text>
</comment>
<dbReference type="AlphaFoldDB" id="A0A1C9U4S3"/>
<feature type="binding site" evidence="8">
    <location>
        <position position="89"/>
    </location>
    <ligand>
        <name>Fe cation</name>
        <dbReference type="ChEBI" id="CHEBI:24875"/>
    </ligand>
</feature>
<evidence type="ECO:0000256" key="5">
    <source>
        <dbReference type="ARBA" id="ARBA00023125"/>
    </source>
</evidence>
<dbReference type="GO" id="GO:0045892">
    <property type="term" value="P:negative regulation of DNA-templated transcription"/>
    <property type="evidence" value="ECO:0007669"/>
    <property type="project" value="TreeGrafter"/>
</dbReference>
<protein>
    <submittedName>
        <fullName evidence="9">Fur family transcriptional regulator</fullName>
    </submittedName>
</protein>
<dbReference type="Gene3D" id="1.10.10.10">
    <property type="entry name" value="Winged helix-like DNA-binding domain superfamily/Winged helix DNA-binding domain"/>
    <property type="match status" value="1"/>
</dbReference>
<evidence type="ECO:0000256" key="8">
    <source>
        <dbReference type="PIRSR" id="PIRSR602481-2"/>
    </source>
</evidence>
<reference evidence="9" key="1">
    <citation type="journal article" date="2016" name="Sci. Rep.">
        <title>Triclosan Resistome from Metagenome Reveals Diverse Enoyl Acyl Carrier Protein Reductases and Selective Enrichment of Triclosan Resistance Genes.</title>
        <authorList>
            <person name="Khan R."/>
            <person name="Kong H.G."/>
            <person name="Jung Y.H."/>
            <person name="Choi J."/>
            <person name="Baek K.Y."/>
            <person name="Hwang E.C."/>
            <person name="Lee S.W."/>
        </authorList>
    </citation>
    <scope>NUCLEOTIDE SEQUENCE</scope>
</reference>
<feature type="binding site" evidence="7">
    <location>
        <position position="134"/>
    </location>
    <ligand>
        <name>Zn(2+)</name>
        <dbReference type="ChEBI" id="CHEBI:29105"/>
    </ligand>
</feature>
<evidence type="ECO:0000256" key="3">
    <source>
        <dbReference type="ARBA" id="ARBA00022833"/>
    </source>
</evidence>
<accession>A0A1C9U4S3</accession>
<keyword evidence="2" id="KW-0678">Repressor</keyword>
<dbReference type="InterPro" id="IPR002481">
    <property type="entry name" value="FUR"/>
</dbReference>
<dbReference type="GO" id="GO:0008270">
    <property type="term" value="F:zinc ion binding"/>
    <property type="evidence" value="ECO:0007669"/>
    <property type="project" value="TreeGrafter"/>
</dbReference>
<dbReference type="GO" id="GO:0000976">
    <property type="term" value="F:transcription cis-regulatory region binding"/>
    <property type="evidence" value="ECO:0007669"/>
    <property type="project" value="TreeGrafter"/>
</dbReference>
<evidence type="ECO:0000256" key="1">
    <source>
        <dbReference type="ARBA" id="ARBA00007957"/>
    </source>
</evidence>
<evidence type="ECO:0000256" key="7">
    <source>
        <dbReference type="PIRSR" id="PIRSR602481-1"/>
    </source>
</evidence>
<dbReference type="InterPro" id="IPR036388">
    <property type="entry name" value="WH-like_DNA-bd_sf"/>
</dbReference>
<evidence type="ECO:0000256" key="6">
    <source>
        <dbReference type="ARBA" id="ARBA00023163"/>
    </source>
</evidence>
<evidence type="ECO:0000256" key="2">
    <source>
        <dbReference type="ARBA" id="ARBA00022491"/>
    </source>
</evidence>
<proteinExistence type="inferred from homology"/>
<keyword evidence="8" id="KW-0408">Iron</keyword>
<dbReference type="GO" id="GO:1900376">
    <property type="term" value="P:regulation of secondary metabolite biosynthetic process"/>
    <property type="evidence" value="ECO:0007669"/>
    <property type="project" value="TreeGrafter"/>
</dbReference>
<dbReference type="Pfam" id="PF01475">
    <property type="entry name" value="FUR"/>
    <property type="match status" value="1"/>
</dbReference>
<keyword evidence="4" id="KW-0805">Transcription regulation</keyword>
<feature type="binding site" evidence="7">
    <location>
        <position position="131"/>
    </location>
    <ligand>
        <name>Zn(2+)</name>
        <dbReference type="ChEBI" id="CHEBI:29105"/>
    </ligand>
</feature>